<accession>A0ABY4MI47</accession>
<name>A0ABY4MI47_9ACTN</name>
<reference evidence="1" key="1">
    <citation type="submission" date="2021-10" db="EMBL/GenBank/DDBJ databases">
        <title>Streptomyces nigrumlapis sp.nov.,an antimicrobial producing actinobacterium isolated from Black Gobi rocks.</title>
        <authorList>
            <person name="Wen Y."/>
            <person name="Zhang W."/>
            <person name="Liu X.G."/>
        </authorList>
    </citation>
    <scope>NUCLEOTIDE SEQUENCE</scope>
    <source>
        <strain evidence="1">ST13-2-2</strain>
    </source>
</reference>
<dbReference type="RefSeq" id="WP_248868435.1">
    <property type="nucleotide sequence ID" value="NZ_CP086322.1"/>
</dbReference>
<organism evidence="1 2">
    <name type="scientific">Streptomyces halobius</name>
    <dbReference type="NCBI Taxonomy" id="2879846"/>
    <lineage>
        <taxon>Bacteria</taxon>
        <taxon>Bacillati</taxon>
        <taxon>Actinomycetota</taxon>
        <taxon>Actinomycetes</taxon>
        <taxon>Kitasatosporales</taxon>
        <taxon>Streptomycetaceae</taxon>
        <taxon>Streptomyces</taxon>
    </lineage>
</organism>
<evidence type="ECO:0000313" key="1">
    <source>
        <dbReference type="EMBL" id="UQA97476.1"/>
    </source>
</evidence>
<evidence type="ECO:0000313" key="2">
    <source>
        <dbReference type="Proteomes" id="UP000830115"/>
    </source>
</evidence>
<dbReference type="Proteomes" id="UP000830115">
    <property type="component" value="Chromosome"/>
</dbReference>
<keyword evidence="2" id="KW-1185">Reference proteome</keyword>
<proteinExistence type="predicted"/>
<protein>
    <submittedName>
        <fullName evidence="1">Uncharacterized protein</fullName>
    </submittedName>
</protein>
<dbReference type="EMBL" id="CP086322">
    <property type="protein sequence ID" value="UQA97476.1"/>
    <property type="molecule type" value="Genomic_DNA"/>
</dbReference>
<sequence>MTTRAPQEQKDTTTYPPGTYVYDVVADAVGRVADPEAYPAELLGRAATLVVPIGTDGEAWQAEPGALRLATAAEIEAAR</sequence>
<gene>
    <name evidence="1" type="ORF">K9S39_41535</name>
</gene>